<dbReference type="GO" id="GO:0000976">
    <property type="term" value="F:transcription cis-regulatory region binding"/>
    <property type="evidence" value="ECO:0007669"/>
    <property type="project" value="TreeGrafter"/>
</dbReference>
<evidence type="ECO:0000313" key="7">
    <source>
        <dbReference type="Proteomes" id="UP000315677"/>
    </source>
</evidence>
<keyword evidence="1" id="KW-0805">Transcription regulation</keyword>
<dbReference type="InterPro" id="IPR009057">
    <property type="entry name" value="Homeodomain-like_sf"/>
</dbReference>
<gene>
    <name evidence="6" type="ORF">FB558_0952</name>
</gene>
<dbReference type="PROSITE" id="PS50977">
    <property type="entry name" value="HTH_TETR_2"/>
    <property type="match status" value="1"/>
</dbReference>
<dbReference type="PANTHER" id="PTHR30055:SF234">
    <property type="entry name" value="HTH-TYPE TRANSCRIPTIONAL REGULATOR BETI"/>
    <property type="match status" value="1"/>
</dbReference>
<evidence type="ECO:0000256" key="1">
    <source>
        <dbReference type="ARBA" id="ARBA00023015"/>
    </source>
</evidence>
<dbReference type="PRINTS" id="PR00455">
    <property type="entry name" value="HTHTETR"/>
</dbReference>
<dbReference type="InterPro" id="IPR001647">
    <property type="entry name" value="HTH_TetR"/>
</dbReference>
<evidence type="ECO:0000313" key="6">
    <source>
        <dbReference type="EMBL" id="TQM14192.1"/>
    </source>
</evidence>
<dbReference type="PROSITE" id="PS01081">
    <property type="entry name" value="HTH_TETR_1"/>
    <property type="match status" value="1"/>
</dbReference>
<dbReference type="Gene3D" id="1.10.357.10">
    <property type="entry name" value="Tetracycline Repressor, domain 2"/>
    <property type="match status" value="1"/>
</dbReference>
<proteinExistence type="predicted"/>
<dbReference type="OrthoDB" id="3186364at2"/>
<accession>A0A543DXX7</accession>
<feature type="domain" description="HTH tetR-type" evidence="5">
    <location>
        <begin position="6"/>
        <end position="66"/>
    </location>
</feature>
<dbReference type="EMBL" id="VFPA01000001">
    <property type="protein sequence ID" value="TQM14192.1"/>
    <property type="molecule type" value="Genomic_DNA"/>
</dbReference>
<dbReference type="Pfam" id="PF00440">
    <property type="entry name" value="TetR_N"/>
    <property type="match status" value="1"/>
</dbReference>
<keyword evidence="7" id="KW-1185">Reference proteome</keyword>
<dbReference type="InterPro" id="IPR023772">
    <property type="entry name" value="DNA-bd_HTH_TetR-type_CS"/>
</dbReference>
<dbReference type="AlphaFoldDB" id="A0A543DXX7"/>
<dbReference type="SUPFAM" id="SSF46689">
    <property type="entry name" value="Homeodomain-like"/>
    <property type="match status" value="1"/>
</dbReference>
<evidence type="ECO:0000256" key="2">
    <source>
        <dbReference type="ARBA" id="ARBA00023125"/>
    </source>
</evidence>
<keyword evidence="2 4" id="KW-0238">DNA-binding</keyword>
<dbReference type="Proteomes" id="UP000315677">
    <property type="component" value="Unassembled WGS sequence"/>
</dbReference>
<feature type="DNA-binding region" description="H-T-H motif" evidence="4">
    <location>
        <begin position="29"/>
        <end position="48"/>
    </location>
</feature>
<organism evidence="6 7">
    <name type="scientific">Pseudonocardia kunmingensis</name>
    <dbReference type="NCBI Taxonomy" id="630975"/>
    <lineage>
        <taxon>Bacteria</taxon>
        <taxon>Bacillati</taxon>
        <taxon>Actinomycetota</taxon>
        <taxon>Actinomycetes</taxon>
        <taxon>Pseudonocardiales</taxon>
        <taxon>Pseudonocardiaceae</taxon>
        <taxon>Pseudonocardia</taxon>
    </lineage>
</organism>
<reference evidence="6 7" key="1">
    <citation type="submission" date="2019-06" db="EMBL/GenBank/DDBJ databases">
        <title>Sequencing the genomes of 1000 actinobacteria strains.</title>
        <authorList>
            <person name="Klenk H.-P."/>
        </authorList>
    </citation>
    <scope>NUCLEOTIDE SEQUENCE [LARGE SCALE GENOMIC DNA]</scope>
    <source>
        <strain evidence="6 7">DSM 45301</strain>
    </source>
</reference>
<protein>
    <submittedName>
        <fullName evidence="6">TetR family transcriptional regulator</fullName>
    </submittedName>
</protein>
<dbReference type="PANTHER" id="PTHR30055">
    <property type="entry name" value="HTH-TYPE TRANSCRIPTIONAL REGULATOR RUTR"/>
    <property type="match status" value="1"/>
</dbReference>
<dbReference type="GO" id="GO:0003700">
    <property type="term" value="F:DNA-binding transcription factor activity"/>
    <property type="evidence" value="ECO:0007669"/>
    <property type="project" value="TreeGrafter"/>
</dbReference>
<dbReference type="RefSeq" id="WP_142048442.1">
    <property type="nucleotide sequence ID" value="NZ_VFPA01000001.1"/>
</dbReference>
<evidence type="ECO:0000259" key="5">
    <source>
        <dbReference type="PROSITE" id="PS50977"/>
    </source>
</evidence>
<name>A0A543DXX7_9PSEU</name>
<sequence length="178" mass="19696">MPRRNTDTREEIRAVARELFAANGFEQTSLRQIAERLDITKAALYYHFPSKDDLLADLAQPMIDDLDAFLADMADAGPADALDVVERYLALCHRNRSLLQGMLRDPAALARLDVLTALLYRRLEIDRALVGSDRPADRVRAIIAFGGLQDCVVLMGDEPLSSYRDAALASALRALQPG</sequence>
<comment type="caution">
    <text evidence="6">The sequence shown here is derived from an EMBL/GenBank/DDBJ whole genome shotgun (WGS) entry which is preliminary data.</text>
</comment>
<dbReference type="InterPro" id="IPR050109">
    <property type="entry name" value="HTH-type_TetR-like_transc_reg"/>
</dbReference>
<evidence type="ECO:0000256" key="3">
    <source>
        <dbReference type="ARBA" id="ARBA00023163"/>
    </source>
</evidence>
<evidence type="ECO:0000256" key="4">
    <source>
        <dbReference type="PROSITE-ProRule" id="PRU00335"/>
    </source>
</evidence>
<keyword evidence="3" id="KW-0804">Transcription</keyword>